<protein>
    <recommendedName>
        <fullName evidence="1">CTLH domain-containing protein</fullName>
    </recommendedName>
</protein>
<dbReference type="PROSITE" id="PS50897">
    <property type="entry name" value="CTLH"/>
    <property type="match status" value="1"/>
</dbReference>
<dbReference type="Pfam" id="PF10607">
    <property type="entry name" value="CTLH"/>
    <property type="match status" value="1"/>
</dbReference>
<gene>
    <name evidence="2" type="ORF">BJ554DRAFT_7509</name>
</gene>
<dbReference type="PROSITE" id="PS50896">
    <property type="entry name" value="LISH"/>
    <property type="match status" value="1"/>
</dbReference>
<organism evidence="2 3">
    <name type="scientific">Olpidium bornovanus</name>
    <dbReference type="NCBI Taxonomy" id="278681"/>
    <lineage>
        <taxon>Eukaryota</taxon>
        <taxon>Fungi</taxon>
        <taxon>Fungi incertae sedis</taxon>
        <taxon>Olpidiomycota</taxon>
        <taxon>Olpidiomycotina</taxon>
        <taxon>Olpidiomycetes</taxon>
        <taxon>Olpidiales</taxon>
        <taxon>Olpidiaceae</taxon>
        <taxon>Olpidium</taxon>
    </lineage>
</organism>
<dbReference type="Pfam" id="PF08513">
    <property type="entry name" value="LisH"/>
    <property type="match status" value="1"/>
</dbReference>
<keyword evidence="3" id="KW-1185">Reference proteome</keyword>
<sequence length="135" mass="15202">MSNSAAAGGGAAGMSSPKKVISREEWERKLADVKINKDELNKLIMNYLVIEGYKNAAERFSAESGIVPMVDLASIQQRMEMRNAIQQGRIEEAIERVNDLNPEVASAGKRVVILDTQPQLYFHLQQQRLIEFIRE</sequence>
<evidence type="ECO:0000313" key="3">
    <source>
        <dbReference type="Proteomes" id="UP000673691"/>
    </source>
</evidence>
<evidence type="ECO:0000313" key="2">
    <source>
        <dbReference type="EMBL" id="KAG5460440.1"/>
    </source>
</evidence>
<feature type="domain" description="CTLH" evidence="1">
    <location>
        <begin position="74"/>
        <end position="135"/>
    </location>
</feature>
<dbReference type="SMART" id="SM00667">
    <property type="entry name" value="LisH"/>
    <property type="match status" value="1"/>
</dbReference>
<name>A0A8H7ZW11_9FUNG</name>
<evidence type="ECO:0000259" key="1">
    <source>
        <dbReference type="PROSITE" id="PS50897"/>
    </source>
</evidence>
<dbReference type="AlphaFoldDB" id="A0A8H7ZW11"/>
<dbReference type="InterPro" id="IPR006594">
    <property type="entry name" value="LisH"/>
</dbReference>
<dbReference type="PANTHER" id="PTHR12864">
    <property type="entry name" value="RAN BINDING PROTEIN 9-RELATED"/>
    <property type="match status" value="1"/>
</dbReference>
<proteinExistence type="predicted"/>
<comment type="caution">
    <text evidence="2">The sequence shown here is derived from an EMBL/GenBank/DDBJ whole genome shotgun (WGS) entry which is preliminary data.</text>
</comment>
<dbReference type="InterPro" id="IPR006595">
    <property type="entry name" value="CTLH_C"/>
</dbReference>
<dbReference type="EMBL" id="JAEFCI010005219">
    <property type="protein sequence ID" value="KAG5460440.1"/>
    <property type="molecule type" value="Genomic_DNA"/>
</dbReference>
<accession>A0A8H7ZW11</accession>
<dbReference type="InterPro" id="IPR050618">
    <property type="entry name" value="Ubq-SigPath_Reg"/>
</dbReference>
<dbReference type="OrthoDB" id="2415936at2759"/>
<dbReference type="InterPro" id="IPR024964">
    <property type="entry name" value="CTLH/CRA"/>
</dbReference>
<dbReference type="Proteomes" id="UP000673691">
    <property type="component" value="Unassembled WGS sequence"/>
</dbReference>
<feature type="non-terminal residue" evidence="2">
    <location>
        <position position="135"/>
    </location>
</feature>
<reference evidence="2 3" key="1">
    <citation type="journal article" name="Sci. Rep.">
        <title>Genome-scale phylogenetic analyses confirm Olpidium as the closest living zoosporic fungus to the non-flagellated, terrestrial fungi.</title>
        <authorList>
            <person name="Chang Y."/>
            <person name="Rochon D."/>
            <person name="Sekimoto S."/>
            <person name="Wang Y."/>
            <person name="Chovatia M."/>
            <person name="Sandor L."/>
            <person name="Salamov A."/>
            <person name="Grigoriev I.V."/>
            <person name="Stajich J.E."/>
            <person name="Spatafora J.W."/>
        </authorList>
    </citation>
    <scope>NUCLEOTIDE SEQUENCE [LARGE SCALE GENOMIC DNA]</scope>
    <source>
        <strain evidence="2">S191</strain>
    </source>
</reference>